<name>A0A1L7WAI6_FUSPR</name>
<dbReference type="Pfam" id="PF06985">
    <property type="entry name" value="HET"/>
    <property type="match status" value="1"/>
</dbReference>
<dbReference type="InterPro" id="IPR010730">
    <property type="entry name" value="HET"/>
</dbReference>
<protein>
    <recommendedName>
        <fullName evidence="1">Heterokaryon incompatibility domain-containing protein</fullName>
    </recommendedName>
</protein>
<comment type="caution">
    <text evidence="2">The sequence shown here is derived from an EMBL/GenBank/DDBJ whole genome shotgun (WGS) entry which is preliminary data.</text>
</comment>
<evidence type="ECO:0000313" key="2">
    <source>
        <dbReference type="EMBL" id="CZR49601.1"/>
    </source>
</evidence>
<evidence type="ECO:0000313" key="3">
    <source>
        <dbReference type="Proteomes" id="UP000183971"/>
    </source>
</evidence>
<dbReference type="RefSeq" id="XP_031090100.1">
    <property type="nucleotide sequence ID" value="XM_031224885.1"/>
</dbReference>
<reference evidence="3" key="1">
    <citation type="journal article" date="2016" name="Genome Biol. Evol.">
        <title>Comparative 'omics' of the Fusarium fujikuroi species complex highlights differences in genetic potential and metabolite synthesis.</title>
        <authorList>
            <person name="Niehaus E.-M."/>
            <person name="Muensterkoetter M."/>
            <person name="Proctor R.H."/>
            <person name="Brown D.W."/>
            <person name="Sharon A."/>
            <person name="Idan Y."/>
            <person name="Oren-Young L."/>
            <person name="Sieber C.M."/>
            <person name="Novak O."/>
            <person name="Pencik A."/>
            <person name="Tarkowska D."/>
            <person name="Hromadova K."/>
            <person name="Freeman S."/>
            <person name="Maymon M."/>
            <person name="Elazar M."/>
            <person name="Youssef S.A."/>
            <person name="El-Shabrawy E.S.M."/>
            <person name="Shalaby A.B.A."/>
            <person name="Houterman P."/>
            <person name="Brock N.L."/>
            <person name="Burkhardt I."/>
            <person name="Tsavkelova E.A."/>
            <person name="Dickschat J.S."/>
            <person name="Galuszka P."/>
            <person name="Gueldener U."/>
            <person name="Tudzynski B."/>
        </authorList>
    </citation>
    <scope>NUCLEOTIDE SEQUENCE [LARGE SCALE GENOMIC DNA]</scope>
    <source>
        <strain evidence="3">ET1</strain>
    </source>
</reference>
<gene>
    <name evidence="2" type="ORF">FPRO_15959</name>
</gene>
<dbReference type="PANTHER" id="PTHR39596">
    <property type="match status" value="1"/>
</dbReference>
<sequence length="899" mass="102171">MEHLNRPRADLVRVVGDDVVTQDHAHSFKIRYLYDKDFEYDGSRFSDFAEKFIETGGKATRLAPYLQAWLFFGLMKEIFGHICGIEFDWRDFIQVEEGRDYAVVTTLKLEMLIYLWLAREADEPAAEKFKRLNQIVRVLVTADSVVSKTRHLPLPITAETNLDDPGAPGYPTMAAVLLSIKILGMTLCEALPTVYSNFVPIAGADSEPLFRVDKASTHERLLNKVEFTSSYHSDPIISQLLERASYCPYQVETCDREYLSQGNLGLRWYLTFLDRRGIPGDHSKCTTEKCVGYQMDESTYVTKHLFDRDCDCEFISLSHGFEVNLVLSCVRRGGTPLIRIDGPFVRIFQMGVDEGPTPPYVAISHVWSEGMGNPRENALPRCQLSHLQLSASKSCPDIDNVHFWIDTLCIPVGHEEERKQEIKKMASIYSGAEKVVVLDKSLMNTMSNTQREEVLIRIWRSPWASRLWTLQEGRLSKSLSFCFADEFYELKHVGLEMKMFWHKALYYHTDIPTWMDRYEKLRDPACYRMIELGAKLEDAESIEALEKIQKLPPLPLAGNRSPNKYLRALHGLWQMLTLGLSLDNPLSASETPIAHAGEAPPSSFVSRVDQYNKSRFFRITANASLNSFGSLPPSHRYSNNFTPAELFRVMFTSLTTRDLTRLEDEAVCLATTLGTDIDAILRESSPEERIRILLTSIGTLPLSILFIQSERLCRDNCRWIPRTLLRRGAKVAEGSCHCQPDGRLMYQGRALISTRPFAINKTGSYFTIEVVNGKQYFIGIQPQPGLDIEDGEKRYLIIPSRPALARDEVPQEVAILSLSPDQGVPSFQSELAEIETKYEFTAWLFDLVLPGTKVQVSGGQAGQYQIWQPPKEHRWQLDVEAVDIIPCNLLTEESKILIG</sequence>
<feature type="domain" description="Heterokaryon incompatibility" evidence="1">
    <location>
        <begin position="360"/>
        <end position="438"/>
    </location>
</feature>
<organism evidence="2 3">
    <name type="scientific">Fusarium proliferatum (strain ET1)</name>
    <name type="common">Orchid endophyte fungus</name>
    <dbReference type="NCBI Taxonomy" id="1227346"/>
    <lineage>
        <taxon>Eukaryota</taxon>
        <taxon>Fungi</taxon>
        <taxon>Dikarya</taxon>
        <taxon>Ascomycota</taxon>
        <taxon>Pezizomycotina</taxon>
        <taxon>Sordariomycetes</taxon>
        <taxon>Hypocreomycetidae</taxon>
        <taxon>Hypocreales</taxon>
        <taxon>Nectriaceae</taxon>
        <taxon>Fusarium</taxon>
        <taxon>Fusarium fujikuroi species complex</taxon>
    </lineage>
</organism>
<proteinExistence type="predicted"/>
<dbReference type="Proteomes" id="UP000183971">
    <property type="component" value="Unassembled WGS sequence"/>
</dbReference>
<dbReference type="AlphaFoldDB" id="A0A1L7WAI6"/>
<accession>A0A1L7WAI6</accession>
<dbReference type="EMBL" id="FJOF01000017">
    <property type="protein sequence ID" value="CZR49601.1"/>
    <property type="molecule type" value="Genomic_DNA"/>
</dbReference>
<dbReference type="VEuPathDB" id="FungiDB:FPRO_15959"/>
<evidence type="ECO:0000259" key="1">
    <source>
        <dbReference type="Pfam" id="PF06985"/>
    </source>
</evidence>
<dbReference type="GeneID" id="42060814"/>
<keyword evidence="3" id="KW-1185">Reference proteome</keyword>
<dbReference type="PANTHER" id="PTHR39596:SF2">
    <property type="entry name" value="HET DOMAIN PROTEIN (AFU_ORTHOLOGUE AFUA_1G17550)-RELATED"/>
    <property type="match status" value="1"/>
</dbReference>